<gene>
    <name evidence="1" type="ORF">TM448A06459_0004</name>
</gene>
<reference evidence="1" key="1">
    <citation type="submission" date="2020-03" db="EMBL/GenBank/DDBJ databases">
        <title>The deep terrestrial virosphere.</title>
        <authorList>
            <person name="Holmfeldt K."/>
            <person name="Nilsson E."/>
            <person name="Simone D."/>
            <person name="Lopez-Fernandez M."/>
            <person name="Wu X."/>
            <person name="de Brujin I."/>
            <person name="Lundin D."/>
            <person name="Andersson A."/>
            <person name="Bertilsson S."/>
            <person name="Dopson M."/>
        </authorList>
    </citation>
    <scope>NUCLEOTIDE SEQUENCE</scope>
    <source>
        <strain evidence="1">TM448A06459</strain>
    </source>
</reference>
<dbReference type="EMBL" id="MT144558">
    <property type="protein sequence ID" value="QJA55002.1"/>
    <property type="molecule type" value="Genomic_DNA"/>
</dbReference>
<protein>
    <submittedName>
        <fullName evidence="1">Uncharacterized protein</fullName>
    </submittedName>
</protein>
<accession>A0A6H2A5K8</accession>
<sequence>MKNNFWEPRFEALATYNAEVARGIIHRIQYVLKMEALQKEYNEKRKLSPV</sequence>
<organism evidence="1">
    <name type="scientific">viral metagenome</name>
    <dbReference type="NCBI Taxonomy" id="1070528"/>
    <lineage>
        <taxon>unclassified sequences</taxon>
        <taxon>metagenomes</taxon>
        <taxon>organismal metagenomes</taxon>
    </lineage>
</organism>
<name>A0A6H2A5K8_9ZZZZ</name>
<dbReference type="AlphaFoldDB" id="A0A6H2A5K8"/>
<proteinExistence type="predicted"/>
<evidence type="ECO:0000313" key="1">
    <source>
        <dbReference type="EMBL" id="QJA55002.1"/>
    </source>
</evidence>